<dbReference type="EMBL" id="KZ679258">
    <property type="protein sequence ID" value="PTB44094.1"/>
    <property type="molecule type" value="Genomic_DNA"/>
</dbReference>
<dbReference type="AlphaFoldDB" id="A0A2T3ZH07"/>
<evidence type="ECO:0000313" key="2">
    <source>
        <dbReference type="Proteomes" id="UP000240493"/>
    </source>
</evidence>
<accession>A0A2T3ZH07</accession>
<protein>
    <submittedName>
        <fullName evidence="1">Uncharacterized protein</fullName>
    </submittedName>
</protein>
<evidence type="ECO:0000313" key="1">
    <source>
        <dbReference type="EMBL" id="PTB44094.1"/>
    </source>
</evidence>
<dbReference type="Proteomes" id="UP000240493">
    <property type="component" value="Unassembled WGS sequence"/>
</dbReference>
<reference evidence="1 2" key="1">
    <citation type="submission" date="2016-07" db="EMBL/GenBank/DDBJ databases">
        <title>Multiple horizontal gene transfer events from other fungi enriched the ability of initially mycotrophic Trichoderma (Ascomycota) to feed on dead plant biomass.</title>
        <authorList>
            <consortium name="DOE Joint Genome Institute"/>
            <person name="Aerts A."/>
            <person name="Atanasova L."/>
            <person name="Chenthamara K."/>
            <person name="Zhang J."/>
            <person name="Grujic M."/>
            <person name="Henrissat B."/>
            <person name="Kuo A."/>
            <person name="Salamov A."/>
            <person name="Lipzen A."/>
            <person name="Labutti K."/>
            <person name="Barry K."/>
            <person name="Miao Y."/>
            <person name="Rahimi M.J."/>
            <person name="Shen Q."/>
            <person name="Grigoriev I.V."/>
            <person name="Kubicek C.P."/>
            <person name="Druzhinina I.S."/>
        </authorList>
    </citation>
    <scope>NUCLEOTIDE SEQUENCE [LARGE SCALE GENOMIC DNA]</scope>
    <source>
        <strain evidence="1 2">CBS 433.97</strain>
    </source>
</reference>
<gene>
    <name evidence="1" type="ORF">M441DRAFT_341359</name>
</gene>
<proteinExistence type="predicted"/>
<sequence>MGRFRRESHANRPPPLPWPPLVPSCPLLRLCHHHPSRPWLSCLHFRCPLRRFPLPLPPSFLSLHRAWKQNPHLVLSVDACPCCQSALRPRPRPVTGSTSTPPSTWPAVSVRASQCRQGHLQSYLRTYVKVNKTKSPSAGGGLSPFSFR</sequence>
<keyword evidence="2" id="KW-1185">Reference proteome</keyword>
<name>A0A2T3ZH07_TRIA4</name>
<organism evidence="1 2">
    <name type="scientific">Trichoderma asperellum (strain ATCC 204424 / CBS 433.97 / NBRC 101777)</name>
    <dbReference type="NCBI Taxonomy" id="1042311"/>
    <lineage>
        <taxon>Eukaryota</taxon>
        <taxon>Fungi</taxon>
        <taxon>Dikarya</taxon>
        <taxon>Ascomycota</taxon>
        <taxon>Pezizomycotina</taxon>
        <taxon>Sordariomycetes</taxon>
        <taxon>Hypocreomycetidae</taxon>
        <taxon>Hypocreales</taxon>
        <taxon>Hypocreaceae</taxon>
        <taxon>Trichoderma</taxon>
    </lineage>
</organism>